<name>A0A5A7PTA4_STRAF</name>
<accession>A0A5A7PTA4</accession>
<sequence>MRLGQHVSFIFVKSAEFTKEPHDFFLFGKWKFRSERHKQARKEPIFTLSSLLPPSQMLSLALFPISFATLFCGPRIGTSMRTLKSSPDGSFTDLFLSSSPSIQTGS</sequence>
<evidence type="ECO:0000313" key="1">
    <source>
        <dbReference type="EMBL" id="GER35742.1"/>
    </source>
</evidence>
<gene>
    <name evidence="1" type="ORF">STAS_12059</name>
</gene>
<protein>
    <submittedName>
        <fullName evidence="1">Major facilitator transporter</fullName>
    </submittedName>
</protein>
<dbReference type="EMBL" id="BKCP01005017">
    <property type="protein sequence ID" value="GER35742.1"/>
    <property type="molecule type" value="Genomic_DNA"/>
</dbReference>
<evidence type="ECO:0000313" key="2">
    <source>
        <dbReference type="Proteomes" id="UP000325081"/>
    </source>
</evidence>
<proteinExistence type="predicted"/>
<dbReference type="AlphaFoldDB" id="A0A5A7PTA4"/>
<organism evidence="1 2">
    <name type="scientific">Striga asiatica</name>
    <name type="common">Asiatic witchweed</name>
    <name type="synonym">Buchnera asiatica</name>
    <dbReference type="NCBI Taxonomy" id="4170"/>
    <lineage>
        <taxon>Eukaryota</taxon>
        <taxon>Viridiplantae</taxon>
        <taxon>Streptophyta</taxon>
        <taxon>Embryophyta</taxon>
        <taxon>Tracheophyta</taxon>
        <taxon>Spermatophyta</taxon>
        <taxon>Magnoliopsida</taxon>
        <taxon>eudicotyledons</taxon>
        <taxon>Gunneridae</taxon>
        <taxon>Pentapetalae</taxon>
        <taxon>asterids</taxon>
        <taxon>lamiids</taxon>
        <taxon>Lamiales</taxon>
        <taxon>Orobanchaceae</taxon>
        <taxon>Buchnereae</taxon>
        <taxon>Striga</taxon>
    </lineage>
</organism>
<comment type="caution">
    <text evidence="1">The sequence shown here is derived from an EMBL/GenBank/DDBJ whole genome shotgun (WGS) entry which is preliminary data.</text>
</comment>
<reference evidence="2" key="1">
    <citation type="journal article" date="2019" name="Curr. Biol.">
        <title>Genome Sequence of Striga asiatica Provides Insight into the Evolution of Plant Parasitism.</title>
        <authorList>
            <person name="Yoshida S."/>
            <person name="Kim S."/>
            <person name="Wafula E.K."/>
            <person name="Tanskanen J."/>
            <person name="Kim Y.M."/>
            <person name="Honaas L."/>
            <person name="Yang Z."/>
            <person name="Spallek T."/>
            <person name="Conn C.E."/>
            <person name="Ichihashi Y."/>
            <person name="Cheong K."/>
            <person name="Cui S."/>
            <person name="Der J.P."/>
            <person name="Gundlach H."/>
            <person name="Jiao Y."/>
            <person name="Hori C."/>
            <person name="Ishida J.K."/>
            <person name="Kasahara H."/>
            <person name="Kiba T."/>
            <person name="Kim M.S."/>
            <person name="Koo N."/>
            <person name="Laohavisit A."/>
            <person name="Lee Y.H."/>
            <person name="Lumba S."/>
            <person name="McCourt P."/>
            <person name="Mortimer J.C."/>
            <person name="Mutuku J.M."/>
            <person name="Nomura T."/>
            <person name="Sasaki-Sekimoto Y."/>
            <person name="Seto Y."/>
            <person name="Wang Y."/>
            <person name="Wakatake T."/>
            <person name="Sakakibara H."/>
            <person name="Demura T."/>
            <person name="Yamaguchi S."/>
            <person name="Yoneyama K."/>
            <person name="Manabe R.I."/>
            <person name="Nelson D.C."/>
            <person name="Schulman A.H."/>
            <person name="Timko M.P."/>
            <person name="dePamphilis C.W."/>
            <person name="Choi D."/>
            <person name="Shirasu K."/>
        </authorList>
    </citation>
    <scope>NUCLEOTIDE SEQUENCE [LARGE SCALE GENOMIC DNA]</scope>
    <source>
        <strain evidence="2">cv. UVA1</strain>
    </source>
</reference>
<keyword evidence="2" id="KW-1185">Reference proteome</keyword>
<dbReference type="Proteomes" id="UP000325081">
    <property type="component" value="Unassembled WGS sequence"/>
</dbReference>